<proteinExistence type="predicted"/>
<keyword evidence="2" id="KW-1185">Reference proteome</keyword>
<dbReference type="Proteomes" id="UP000225448">
    <property type="component" value="Segment"/>
</dbReference>
<reference evidence="1 2" key="1">
    <citation type="submission" date="2017-05" db="EMBL/GenBank/DDBJ databases">
        <authorList>
            <person name="Song R."/>
            <person name="Chenine A.L."/>
            <person name="Ruprecht R.M."/>
        </authorList>
    </citation>
    <scope>NUCLEOTIDE SEQUENCE [LARGE SCALE GENOMIC DNA]</scope>
</reference>
<evidence type="ECO:0000313" key="1">
    <source>
        <dbReference type="EMBL" id="ARV76635.1"/>
    </source>
</evidence>
<name>A0A1Y0SVY3_9CAUD</name>
<evidence type="ECO:0000313" key="2">
    <source>
        <dbReference type="Proteomes" id="UP000225448"/>
    </source>
</evidence>
<accession>A0A1Y0SVY3</accession>
<organism evidence="1 2">
    <name type="scientific">Pseudomonas phage Phabio</name>
    <dbReference type="NCBI Taxonomy" id="2006668"/>
    <lineage>
        <taxon>Viruses</taxon>
        <taxon>Duplodnaviria</taxon>
        <taxon>Heunggongvirae</taxon>
        <taxon>Uroviricota</taxon>
        <taxon>Caudoviricetes</taxon>
        <taxon>Chimalliviridae</taxon>
        <taxon>Phabiovirus</taxon>
        <taxon>Phabiovirus phabio</taxon>
    </lineage>
</organism>
<gene>
    <name evidence="1" type="ORF">PHABIO_4</name>
</gene>
<dbReference type="EMBL" id="MF042360">
    <property type="protein sequence ID" value="ARV76635.1"/>
    <property type="molecule type" value="Genomic_DNA"/>
</dbReference>
<protein>
    <submittedName>
        <fullName evidence="1">Uncharacterized protein</fullName>
    </submittedName>
</protein>
<sequence>MKLFVAVEHGKDGERVQWSEDVNLIVFCAESIEDWPKVAELFNSLKLPARHHHLMVYTDSDWRIREIGETTLFTVPTIIEHAVADA</sequence>